<dbReference type="InterPro" id="IPR037522">
    <property type="entry name" value="HD_GYP_dom"/>
</dbReference>
<dbReference type="SUPFAM" id="SSF52172">
    <property type="entry name" value="CheY-like"/>
    <property type="match status" value="1"/>
</dbReference>
<reference evidence="4" key="1">
    <citation type="submission" date="2009-10" db="EMBL/GenBank/DDBJ databases">
        <title>Diversity of trophic interactions inside an arsenic-rich microbial ecosystem.</title>
        <authorList>
            <person name="Bertin P.N."/>
            <person name="Heinrich-Salmeron A."/>
            <person name="Pelletier E."/>
            <person name="Goulhen-Chollet F."/>
            <person name="Arsene-Ploetze F."/>
            <person name="Gallien S."/>
            <person name="Calteau A."/>
            <person name="Vallenet D."/>
            <person name="Casiot C."/>
            <person name="Chane-Woon-Ming B."/>
            <person name="Giloteaux L."/>
            <person name="Barakat M."/>
            <person name="Bonnefoy V."/>
            <person name="Bruneel O."/>
            <person name="Chandler M."/>
            <person name="Cleiss J."/>
            <person name="Duran R."/>
            <person name="Elbaz-Poulichet F."/>
            <person name="Fonknechten N."/>
            <person name="Lauga B."/>
            <person name="Mornico D."/>
            <person name="Ortet P."/>
            <person name="Schaeffer C."/>
            <person name="Siguier P."/>
            <person name="Alexander Thil Smith A."/>
            <person name="Van Dorsselaer A."/>
            <person name="Weissenbach J."/>
            <person name="Medigue C."/>
            <person name="Le Paslier D."/>
        </authorList>
    </citation>
    <scope>NUCLEOTIDE SEQUENCE</scope>
</reference>
<dbReference type="PROSITE" id="PS50110">
    <property type="entry name" value="RESPONSE_REGULATORY"/>
    <property type="match status" value="1"/>
</dbReference>
<dbReference type="SMART" id="SM00448">
    <property type="entry name" value="REC"/>
    <property type="match status" value="1"/>
</dbReference>
<evidence type="ECO:0000259" key="2">
    <source>
        <dbReference type="PROSITE" id="PS51831"/>
    </source>
</evidence>
<dbReference type="InterPro" id="IPR003607">
    <property type="entry name" value="HD/PDEase_dom"/>
</dbReference>
<dbReference type="Pfam" id="PF00072">
    <property type="entry name" value="Response_reg"/>
    <property type="match status" value="1"/>
</dbReference>
<dbReference type="Gene3D" id="1.10.3210.10">
    <property type="entry name" value="Hypothetical protein af1432"/>
    <property type="match status" value="1"/>
</dbReference>
<dbReference type="GO" id="GO:0000160">
    <property type="term" value="P:phosphorelay signal transduction system"/>
    <property type="evidence" value="ECO:0007669"/>
    <property type="project" value="InterPro"/>
</dbReference>
<dbReference type="InterPro" id="IPR006674">
    <property type="entry name" value="HD_domain"/>
</dbReference>
<evidence type="ECO:0000259" key="3">
    <source>
        <dbReference type="PROSITE" id="PS51832"/>
    </source>
</evidence>
<dbReference type="InterPro" id="IPR001789">
    <property type="entry name" value="Sig_transdc_resp-reg_receiver"/>
</dbReference>
<sequence length="355" mass="39577">MNINSGNDWKGAPTIIIVDDQATNRHLLAEISSNTCPQANILPFEDPVAALSYANTHPIDLVLTDYRMPRMNGVMLIKALRSLEHLAEPPIICITAVDDLAVRYDALDAGANDYLSHPLDYRECAARCRNLLNLRRFQLATLRHAGELEHRVEQVIQDLQKEKMETLFRLAKVAEQRDIDTGAHLSRIGRYSALLSRRLGCSEAFTAVLEMAAPLHDIGKVAIPDQILLARRSLTPEEWTVMKTHTVIGHAMLSGGHTEHMRVAAEIARSHHEKFDGSGYPDGLSGQDIPLSARILAVVDVYDALTSRRPYKEAWTHEKAQDYLRQQTGSHMDPELVKVFLADLTGLTEISTSLP</sequence>
<name>E6PQJ4_9ZZZZ</name>
<dbReference type="Gene3D" id="3.40.50.2300">
    <property type="match status" value="1"/>
</dbReference>
<dbReference type="PANTHER" id="PTHR45228:SF1">
    <property type="entry name" value="CYCLIC DI-GMP PHOSPHODIESTERASE TM_0186"/>
    <property type="match status" value="1"/>
</dbReference>
<dbReference type="PANTHER" id="PTHR45228">
    <property type="entry name" value="CYCLIC DI-GMP PHOSPHODIESTERASE TM_0186-RELATED"/>
    <property type="match status" value="1"/>
</dbReference>
<comment type="caution">
    <text evidence="4">The sequence shown here is derived from an EMBL/GenBank/DDBJ whole genome shotgun (WGS) entry which is preliminary data.</text>
</comment>
<dbReference type="InterPro" id="IPR052020">
    <property type="entry name" value="Cyclic_di-GMP/3'3'-cGAMP_PDE"/>
</dbReference>
<organism evidence="4">
    <name type="scientific">mine drainage metagenome</name>
    <dbReference type="NCBI Taxonomy" id="410659"/>
    <lineage>
        <taxon>unclassified sequences</taxon>
        <taxon>metagenomes</taxon>
        <taxon>ecological metagenomes</taxon>
    </lineage>
</organism>
<protein>
    <submittedName>
        <fullName evidence="4">Response regulator rpfG</fullName>
    </submittedName>
</protein>
<evidence type="ECO:0000313" key="4">
    <source>
        <dbReference type="EMBL" id="CBH97199.1"/>
    </source>
</evidence>
<evidence type="ECO:0000259" key="1">
    <source>
        <dbReference type="PROSITE" id="PS50110"/>
    </source>
</evidence>
<dbReference type="InterPro" id="IPR011006">
    <property type="entry name" value="CheY-like_superfamily"/>
</dbReference>
<dbReference type="CDD" id="cd00077">
    <property type="entry name" value="HDc"/>
    <property type="match status" value="1"/>
</dbReference>
<feature type="domain" description="HD" evidence="2">
    <location>
        <begin position="181"/>
        <end position="305"/>
    </location>
</feature>
<dbReference type="EMBL" id="CABM01000042">
    <property type="protein sequence ID" value="CBH97199.1"/>
    <property type="molecule type" value="Genomic_DNA"/>
</dbReference>
<dbReference type="AlphaFoldDB" id="E6PQJ4"/>
<dbReference type="Pfam" id="PF13487">
    <property type="entry name" value="HD_5"/>
    <property type="match status" value="1"/>
</dbReference>
<gene>
    <name evidence="4" type="primary">rpfG</name>
    <name evidence="4" type="ORF">CARN2_2671</name>
</gene>
<proteinExistence type="predicted"/>
<dbReference type="PROSITE" id="PS51831">
    <property type="entry name" value="HD"/>
    <property type="match status" value="1"/>
</dbReference>
<dbReference type="SUPFAM" id="SSF109604">
    <property type="entry name" value="HD-domain/PDEase-like"/>
    <property type="match status" value="1"/>
</dbReference>
<dbReference type="PROSITE" id="PS51832">
    <property type="entry name" value="HD_GYP"/>
    <property type="match status" value="1"/>
</dbReference>
<dbReference type="SMART" id="SM00471">
    <property type="entry name" value="HDc"/>
    <property type="match status" value="1"/>
</dbReference>
<accession>E6PQJ4</accession>
<feature type="domain" description="HD-GYP" evidence="3">
    <location>
        <begin position="159"/>
        <end position="355"/>
    </location>
</feature>
<feature type="domain" description="Response regulatory" evidence="1">
    <location>
        <begin position="14"/>
        <end position="132"/>
    </location>
</feature>